<evidence type="ECO:0000313" key="12">
    <source>
        <dbReference type="EMBL" id="BBO30951.1"/>
    </source>
</evidence>
<dbReference type="EMBL" id="AP021861">
    <property type="protein sequence ID" value="BBO30951.1"/>
    <property type="molecule type" value="Genomic_DNA"/>
</dbReference>
<dbReference type="Proteomes" id="UP000326837">
    <property type="component" value="Chromosome"/>
</dbReference>
<name>A0A5K7X873_9BACT</name>
<dbReference type="InterPro" id="IPR036101">
    <property type="entry name" value="CarD-like/TRCF_RID_sf"/>
</dbReference>
<feature type="domain" description="Helicase C-terminal" evidence="11">
    <location>
        <begin position="772"/>
        <end position="926"/>
    </location>
</feature>
<evidence type="ECO:0000259" key="10">
    <source>
        <dbReference type="PROSITE" id="PS51192"/>
    </source>
</evidence>
<dbReference type="GO" id="GO:0003678">
    <property type="term" value="F:DNA helicase activity"/>
    <property type="evidence" value="ECO:0007669"/>
    <property type="project" value="TreeGrafter"/>
</dbReference>
<keyword evidence="2 9" id="KW-0547">Nucleotide-binding</keyword>
<evidence type="ECO:0000256" key="9">
    <source>
        <dbReference type="HAMAP-Rule" id="MF_00969"/>
    </source>
</evidence>
<dbReference type="AlphaFoldDB" id="A0A5K7X873"/>
<dbReference type="InterPro" id="IPR014001">
    <property type="entry name" value="Helicase_ATP-bd"/>
</dbReference>
<dbReference type="CDD" id="cd17991">
    <property type="entry name" value="DEXHc_TRCF"/>
    <property type="match status" value="1"/>
</dbReference>
<dbReference type="EC" id="3.6.4.-" evidence="9"/>
<evidence type="ECO:0000256" key="3">
    <source>
        <dbReference type="ARBA" id="ARBA00022763"/>
    </source>
</evidence>
<dbReference type="Gene3D" id="3.30.2060.10">
    <property type="entry name" value="Penicillin-binding protein 1b domain"/>
    <property type="match status" value="1"/>
</dbReference>
<dbReference type="Pfam" id="PF03461">
    <property type="entry name" value="TRCF"/>
    <property type="match status" value="1"/>
</dbReference>
<dbReference type="InterPro" id="IPR027417">
    <property type="entry name" value="P-loop_NTPase"/>
</dbReference>
<dbReference type="PANTHER" id="PTHR47964">
    <property type="entry name" value="ATP-DEPENDENT DNA HELICASE HOMOLOG RECG, CHLOROPLASTIC"/>
    <property type="match status" value="1"/>
</dbReference>
<dbReference type="Pfam" id="PF00270">
    <property type="entry name" value="DEAD"/>
    <property type="match status" value="1"/>
</dbReference>
<dbReference type="NCBIfam" id="TIGR00580">
    <property type="entry name" value="mfd"/>
    <property type="match status" value="1"/>
</dbReference>
<dbReference type="InterPro" id="IPR005118">
    <property type="entry name" value="TRCF_C"/>
</dbReference>
<dbReference type="InterPro" id="IPR047112">
    <property type="entry name" value="RecG/Mfd"/>
</dbReference>
<dbReference type="InterPro" id="IPR004576">
    <property type="entry name" value="Mfd"/>
</dbReference>
<dbReference type="GO" id="GO:0005737">
    <property type="term" value="C:cytoplasm"/>
    <property type="evidence" value="ECO:0007669"/>
    <property type="project" value="UniProtKB-SubCell"/>
</dbReference>
<dbReference type="RefSeq" id="WP_152101771.1">
    <property type="nucleotide sequence ID" value="NZ_AP021861.1"/>
</dbReference>
<evidence type="ECO:0000256" key="2">
    <source>
        <dbReference type="ARBA" id="ARBA00022741"/>
    </source>
</evidence>
<evidence type="ECO:0000256" key="8">
    <source>
        <dbReference type="ARBA" id="ARBA00023204"/>
    </source>
</evidence>
<evidence type="ECO:0000256" key="4">
    <source>
        <dbReference type="ARBA" id="ARBA00022801"/>
    </source>
</evidence>
<dbReference type="HAMAP" id="MF_00969">
    <property type="entry name" value="TRCF"/>
    <property type="match status" value="1"/>
</dbReference>
<dbReference type="Pfam" id="PF17757">
    <property type="entry name" value="UvrB_inter"/>
    <property type="match status" value="1"/>
</dbReference>
<keyword evidence="4 9" id="KW-0378">Hydrolase</keyword>
<dbReference type="InterPro" id="IPR003711">
    <property type="entry name" value="CarD-like/TRCF_RID"/>
</dbReference>
<comment type="similarity">
    <text evidence="9">In the N-terminal section; belongs to the UvrB family.</text>
</comment>
<comment type="similarity">
    <text evidence="9">In the C-terminal section; belongs to the helicase family. RecG subfamily.</text>
</comment>
<dbReference type="Gene3D" id="2.40.10.170">
    <property type="match status" value="1"/>
</dbReference>
<dbReference type="GO" id="GO:0003684">
    <property type="term" value="F:damaged DNA binding"/>
    <property type="evidence" value="ECO:0007669"/>
    <property type="project" value="InterPro"/>
</dbReference>
<protein>
    <recommendedName>
        <fullName evidence="9">Transcription-repair-coupling factor</fullName>
        <shortName evidence="9">TRCF</shortName>
        <ecNumber evidence="9">3.6.4.-</ecNumber>
    </recommendedName>
</protein>
<dbReference type="SUPFAM" id="SSF52540">
    <property type="entry name" value="P-loop containing nucleoside triphosphate hydrolases"/>
    <property type="match status" value="3"/>
</dbReference>
<comment type="subcellular location">
    <subcellularLocation>
        <location evidence="9">Cytoplasm</location>
    </subcellularLocation>
</comment>
<evidence type="ECO:0000256" key="5">
    <source>
        <dbReference type="ARBA" id="ARBA00022806"/>
    </source>
</evidence>
<dbReference type="InterPro" id="IPR037235">
    <property type="entry name" value="TRCF-like_C_D7"/>
</dbReference>
<dbReference type="Gene3D" id="3.90.1150.50">
    <property type="entry name" value="Transcription-repair-coupling factor, D7 domain"/>
    <property type="match status" value="1"/>
</dbReference>
<dbReference type="Gene3D" id="3.40.50.300">
    <property type="entry name" value="P-loop containing nucleotide triphosphate hydrolases"/>
    <property type="match status" value="2"/>
</dbReference>
<dbReference type="KEGG" id="lpav:PLANPX_0563"/>
<evidence type="ECO:0000256" key="7">
    <source>
        <dbReference type="ARBA" id="ARBA00023125"/>
    </source>
</evidence>
<dbReference type="InterPro" id="IPR011545">
    <property type="entry name" value="DEAD/DEAH_box_helicase_dom"/>
</dbReference>
<dbReference type="PANTHER" id="PTHR47964:SF1">
    <property type="entry name" value="ATP-DEPENDENT DNA HELICASE HOMOLOG RECG, CHLOROPLASTIC"/>
    <property type="match status" value="1"/>
</dbReference>
<accession>A0A5K7X873</accession>
<dbReference type="SUPFAM" id="SSF143517">
    <property type="entry name" value="TRCF domain-like"/>
    <property type="match status" value="1"/>
</dbReference>
<proteinExistence type="inferred from homology"/>
<dbReference type="GO" id="GO:0016787">
    <property type="term" value="F:hydrolase activity"/>
    <property type="evidence" value="ECO:0007669"/>
    <property type="project" value="UniProtKB-KW"/>
</dbReference>
<keyword evidence="13" id="KW-1185">Reference proteome</keyword>
<dbReference type="InterPro" id="IPR041471">
    <property type="entry name" value="UvrB_inter"/>
</dbReference>
<comment type="function">
    <text evidence="9">Couples transcription and DNA repair by recognizing RNA polymerase (RNAP) stalled at DNA lesions. Mediates ATP-dependent release of RNAP and its truncated transcript from the DNA, and recruitment of nucleotide excision repair machinery to the damaged site.</text>
</comment>
<keyword evidence="6 9" id="KW-0067">ATP-binding</keyword>
<dbReference type="GO" id="GO:0005524">
    <property type="term" value="F:ATP binding"/>
    <property type="evidence" value="ECO:0007669"/>
    <property type="project" value="UniProtKB-UniRule"/>
</dbReference>
<feature type="domain" description="Helicase ATP-binding" evidence="10">
    <location>
        <begin position="590"/>
        <end position="751"/>
    </location>
</feature>
<gene>
    <name evidence="9" type="primary">mfd</name>
    <name evidence="12" type="ORF">PLANPX_0563</name>
</gene>
<dbReference type="Gene3D" id="3.40.50.11180">
    <property type="match status" value="1"/>
</dbReference>
<evidence type="ECO:0000256" key="6">
    <source>
        <dbReference type="ARBA" id="ARBA00022840"/>
    </source>
</evidence>
<keyword evidence="1 9" id="KW-0963">Cytoplasm</keyword>
<organism evidence="12 13">
    <name type="scientific">Lacipirellula parvula</name>
    <dbReference type="NCBI Taxonomy" id="2650471"/>
    <lineage>
        <taxon>Bacteria</taxon>
        <taxon>Pseudomonadati</taxon>
        <taxon>Planctomycetota</taxon>
        <taxon>Planctomycetia</taxon>
        <taxon>Pirellulales</taxon>
        <taxon>Lacipirellulaceae</taxon>
        <taxon>Lacipirellula</taxon>
    </lineage>
</organism>
<evidence type="ECO:0000313" key="13">
    <source>
        <dbReference type="Proteomes" id="UP000326837"/>
    </source>
</evidence>
<dbReference type="SMART" id="SM00487">
    <property type="entry name" value="DEXDc"/>
    <property type="match status" value="1"/>
</dbReference>
<keyword evidence="8 9" id="KW-0234">DNA repair</keyword>
<evidence type="ECO:0000259" key="11">
    <source>
        <dbReference type="PROSITE" id="PS51194"/>
    </source>
</evidence>
<keyword evidence="5" id="KW-0347">Helicase</keyword>
<dbReference type="Pfam" id="PF00271">
    <property type="entry name" value="Helicase_C"/>
    <property type="match status" value="1"/>
</dbReference>
<dbReference type="SUPFAM" id="SSF141259">
    <property type="entry name" value="CarD-like"/>
    <property type="match status" value="1"/>
</dbReference>
<dbReference type="InterPro" id="IPR001650">
    <property type="entry name" value="Helicase_C-like"/>
</dbReference>
<dbReference type="SMART" id="SM01058">
    <property type="entry name" value="CarD_TRCF"/>
    <property type="match status" value="1"/>
</dbReference>
<dbReference type="GO" id="GO:0006355">
    <property type="term" value="P:regulation of DNA-templated transcription"/>
    <property type="evidence" value="ECO:0007669"/>
    <property type="project" value="UniProtKB-UniRule"/>
</dbReference>
<reference evidence="13" key="1">
    <citation type="submission" date="2019-10" db="EMBL/GenBank/DDBJ databases">
        <title>Lacipirellula parvula gen. nov., sp. nov., representing a lineage of planctomycetes widespread in freshwater anoxic habitats, and description of the family Lacipirellulaceae.</title>
        <authorList>
            <person name="Dedysh S.N."/>
            <person name="Kulichevskaya I.S."/>
            <person name="Beletsky A.V."/>
            <person name="Rakitin A.L."/>
            <person name="Mardanov A.V."/>
            <person name="Ivanova A.A."/>
            <person name="Saltykova V.X."/>
            <person name="Rijpstra W.I.C."/>
            <person name="Sinninghe Damste J.S."/>
            <person name="Ravin N.V."/>
        </authorList>
    </citation>
    <scope>NUCLEOTIDE SEQUENCE [LARGE SCALE GENOMIC DNA]</scope>
    <source>
        <strain evidence="13">PX69</strain>
    </source>
</reference>
<dbReference type="Pfam" id="PF02559">
    <property type="entry name" value="CarD_TRCF_RID"/>
    <property type="match status" value="1"/>
</dbReference>
<sequence length="1113" mass="122736">METAAGELADAAAALRGLPAQLETHPDFSEVLTSLANGQAGTLGGVWGSSRALVAAALSRRCPRTLTVVLPHAADVDQLIDDLAVFTDAAAEAFPATEADAGNRIVQDENFGQRQRLIKRLAAANAPSIVVTSIQSLLQPLPSEEQLDAANHRIAVGQRLDLNAFTHWLAERGCQGTTAVELPGEFSLRGGILDVFPPDATDPLRIELFDEEVESIRTFDVATQRSLASLPTADVTVLTADVKLRTHYASYLPEGSWFMLVEPTDLDEEGKHYHRRLEHPEEYFATSVAMTEMLKFPSVTAAGVPAGSYETTAHLQFESVEQFSGDVARVRGELESASVGQHVYLVCDTDAEVERLGEVFRETRLAQEGRLHFARGRLSHGFRVISVNPEAPSPSRGGLGRGAEADAAINSERVANQTGLILVSAAELFHRTELSRPSQRPTGRAIDSFLQLREGDLVVHLAHGIGRYRGLKLLDKEAGAEEHLELEYAEGTRIFVPTSKIELVQKYVGGRKAKPMLAKIGGTAWLRHKKAAERAVEDLAVDMLQVQAAREARPGISFPADTPWQQEFDAAFPYQETPDQLTAIAAIKQDMQLAKPMDRLLCGDVGFGKTEMAIRAAFKAIDAGYQVAVLVPTTILAEQHRRTFTQRMAEFPFQIGAVSRFCTAKEEREILKKTADGTIDLLIGTHRLASADVQFQNLGLVIIDEEQRFGVAVKERLKALRASVDVLTMTATPIPRTLHMSLLGVRSISNLETAPKDRLAVETRIARFDDTLIRHAILRELNRGGQAYFVHNRIHDIQKVAHELQRIVPEATIGIGHGQMHETELEEVMLGFVRHEFDILLATTIVESGLDIPNANTIFIDDADRYGLADLHQLRGRVGRYKHRAYCYLLVDQKKHLSPEAARRLRAIEEFSQMGAGFALAMRDLELRGAGNLLGTQQSGHIAAVGYELYCALLEKAVRELKKLPPKDSVDVSIDLPVAAYFPERYLPDMRTKIDLYRRLARIGSEGDLDDLHAELADRFGEVPPPVEQLVELARLRIWAHQNLLEAIHLEGKYAVLTYTNRGPLSRLVERSGGMLRVADARSAYLVLGPDADEPERVLSRLKSLLRPEGVAP</sequence>
<dbReference type="SMART" id="SM00490">
    <property type="entry name" value="HELICc"/>
    <property type="match status" value="1"/>
</dbReference>
<dbReference type="PROSITE" id="PS51192">
    <property type="entry name" value="HELICASE_ATP_BIND_1"/>
    <property type="match status" value="1"/>
</dbReference>
<evidence type="ECO:0000256" key="1">
    <source>
        <dbReference type="ARBA" id="ARBA00022490"/>
    </source>
</evidence>
<keyword evidence="3 9" id="KW-0227">DNA damage</keyword>
<dbReference type="GO" id="GO:0000716">
    <property type="term" value="P:transcription-coupled nucleotide-excision repair, DNA damage recognition"/>
    <property type="evidence" value="ECO:0007669"/>
    <property type="project" value="UniProtKB-UniRule"/>
</dbReference>
<dbReference type="SMART" id="SM00982">
    <property type="entry name" value="TRCF"/>
    <property type="match status" value="1"/>
</dbReference>
<dbReference type="PROSITE" id="PS51194">
    <property type="entry name" value="HELICASE_CTER"/>
    <property type="match status" value="1"/>
</dbReference>
<keyword evidence="7 9" id="KW-0238">DNA-binding</keyword>